<dbReference type="AlphaFoldDB" id="A0A4Q0PS19"/>
<dbReference type="EMBL" id="QOVL01000002">
    <property type="protein sequence ID" value="RXG32725.1"/>
    <property type="molecule type" value="Genomic_DNA"/>
</dbReference>
<feature type="domain" description="HTH cro/C1-type" evidence="1">
    <location>
        <begin position="25"/>
        <end position="71"/>
    </location>
</feature>
<dbReference type="Proteomes" id="UP000290608">
    <property type="component" value="Unassembled WGS sequence"/>
</dbReference>
<reference evidence="2 3" key="1">
    <citation type="submission" date="2018-07" db="EMBL/GenBank/DDBJ databases">
        <title>Leeuwenhoekiella genomics.</title>
        <authorList>
            <person name="Tahon G."/>
            <person name="Willems A."/>
        </authorList>
    </citation>
    <scope>NUCLEOTIDE SEQUENCE [LARGE SCALE GENOMIC DNA]</scope>
    <source>
        <strain evidence="2 3">LMG 1345</strain>
    </source>
</reference>
<sequence>MALILLPLKPLYLFNIHLIIRLCSKLTQEQLGELVGVKKAQISRLENSTGNVTFETVMRIFNALGAKLNLNLQM</sequence>
<dbReference type="GO" id="GO:0003677">
    <property type="term" value="F:DNA binding"/>
    <property type="evidence" value="ECO:0007669"/>
    <property type="project" value="InterPro"/>
</dbReference>
<accession>A0A4Q0PS19</accession>
<dbReference type="STRING" id="1122159.SAMN02745246_00563"/>
<dbReference type="RefSeq" id="WP_073096695.1">
    <property type="nucleotide sequence ID" value="NZ_QOVL01000002.1"/>
</dbReference>
<dbReference type="Pfam" id="PF01381">
    <property type="entry name" value="HTH_3"/>
    <property type="match status" value="1"/>
</dbReference>
<dbReference type="SMART" id="SM00530">
    <property type="entry name" value="HTH_XRE"/>
    <property type="match status" value="1"/>
</dbReference>
<name>A0A4Q0PS19_9FLAO</name>
<dbReference type="InterPro" id="IPR001387">
    <property type="entry name" value="Cro/C1-type_HTH"/>
</dbReference>
<evidence type="ECO:0000313" key="3">
    <source>
        <dbReference type="Proteomes" id="UP000290608"/>
    </source>
</evidence>
<dbReference type="CDD" id="cd00093">
    <property type="entry name" value="HTH_XRE"/>
    <property type="match status" value="1"/>
</dbReference>
<proteinExistence type="predicted"/>
<comment type="caution">
    <text evidence="2">The sequence shown here is derived from an EMBL/GenBank/DDBJ whole genome shotgun (WGS) entry which is preliminary data.</text>
</comment>
<dbReference type="Gene3D" id="1.10.260.40">
    <property type="entry name" value="lambda repressor-like DNA-binding domains"/>
    <property type="match status" value="1"/>
</dbReference>
<gene>
    <name evidence="2" type="ORF">DSL99_504</name>
</gene>
<protein>
    <submittedName>
        <fullName evidence="2">Helix-turn-helix protein</fullName>
    </submittedName>
</protein>
<evidence type="ECO:0000259" key="1">
    <source>
        <dbReference type="PROSITE" id="PS50943"/>
    </source>
</evidence>
<dbReference type="SUPFAM" id="SSF47413">
    <property type="entry name" value="lambda repressor-like DNA-binding domains"/>
    <property type="match status" value="1"/>
</dbReference>
<dbReference type="InterPro" id="IPR010982">
    <property type="entry name" value="Lambda_DNA-bd_dom_sf"/>
</dbReference>
<evidence type="ECO:0000313" key="2">
    <source>
        <dbReference type="EMBL" id="RXG32725.1"/>
    </source>
</evidence>
<organism evidence="2 3">
    <name type="scientific">Leeuwenhoekiella marinoflava</name>
    <dbReference type="NCBI Taxonomy" id="988"/>
    <lineage>
        <taxon>Bacteria</taxon>
        <taxon>Pseudomonadati</taxon>
        <taxon>Bacteroidota</taxon>
        <taxon>Flavobacteriia</taxon>
        <taxon>Flavobacteriales</taxon>
        <taxon>Flavobacteriaceae</taxon>
        <taxon>Leeuwenhoekiella</taxon>
    </lineage>
</organism>
<dbReference type="PROSITE" id="PS50943">
    <property type="entry name" value="HTH_CROC1"/>
    <property type="match status" value="1"/>
</dbReference>